<accession>A0AAN7Y784</accession>
<dbReference type="Proteomes" id="UP001309876">
    <property type="component" value="Unassembled WGS sequence"/>
</dbReference>
<dbReference type="PANTHER" id="PTHR18952">
    <property type="entry name" value="CARBONIC ANHYDRASE"/>
    <property type="match status" value="1"/>
</dbReference>
<keyword evidence="1" id="KW-0732">Signal</keyword>
<dbReference type="InterPro" id="IPR023561">
    <property type="entry name" value="Carbonic_anhydrase_a-class"/>
</dbReference>
<dbReference type="GO" id="GO:0008270">
    <property type="term" value="F:zinc ion binding"/>
    <property type="evidence" value="ECO:0007669"/>
    <property type="project" value="InterPro"/>
</dbReference>
<dbReference type="Pfam" id="PF00194">
    <property type="entry name" value="Carb_anhydrase"/>
    <property type="match status" value="1"/>
</dbReference>
<reference evidence="3 4" key="1">
    <citation type="submission" date="2023-08" db="EMBL/GenBank/DDBJ databases">
        <title>Black Yeasts Isolated from many extreme environments.</title>
        <authorList>
            <person name="Coleine C."/>
            <person name="Stajich J.E."/>
            <person name="Selbmann L."/>
        </authorList>
    </citation>
    <scope>NUCLEOTIDE SEQUENCE [LARGE SCALE GENOMIC DNA]</scope>
    <source>
        <strain evidence="3 4">CCFEE 5910</strain>
    </source>
</reference>
<dbReference type="PANTHER" id="PTHR18952:SF274">
    <property type="entry name" value="ALPHA-CARBONIC ANHYDRASE DOMAIN-CONTAINING PROTEIN"/>
    <property type="match status" value="1"/>
</dbReference>
<dbReference type="AlphaFoldDB" id="A0AAN7Y784"/>
<organism evidence="3 4">
    <name type="scientific">Lithohypha guttulata</name>
    <dbReference type="NCBI Taxonomy" id="1690604"/>
    <lineage>
        <taxon>Eukaryota</taxon>
        <taxon>Fungi</taxon>
        <taxon>Dikarya</taxon>
        <taxon>Ascomycota</taxon>
        <taxon>Pezizomycotina</taxon>
        <taxon>Eurotiomycetes</taxon>
        <taxon>Chaetothyriomycetidae</taxon>
        <taxon>Chaetothyriales</taxon>
        <taxon>Trichomeriaceae</taxon>
        <taxon>Lithohypha</taxon>
    </lineage>
</organism>
<evidence type="ECO:0000313" key="4">
    <source>
        <dbReference type="Proteomes" id="UP001309876"/>
    </source>
</evidence>
<dbReference type="GO" id="GO:0004089">
    <property type="term" value="F:carbonate dehydratase activity"/>
    <property type="evidence" value="ECO:0007669"/>
    <property type="project" value="InterPro"/>
</dbReference>
<gene>
    <name evidence="3" type="ORF">LTR05_003803</name>
</gene>
<evidence type="ECO:0000256" key="1">
    <source>
        <dbReference type="SAM" id="SignalP"/>
    </source>
</evidence>
<dbReference type="SUPFAM" id="SSF51069">
    <property type="entry name" value="Carbonic anhydrase"/>
    <property type="match status" value="1"/>
</dbReference>
<feature type="chain" id="PRO_5043046550" description="Alpha-carbonic anhydrase domain-containing protein" evidence="1">
    <location>
        <begin position="18"/>
        <end position="276"/>
    </location>
</feature>
<proteinExistence type="predicted"/>
<dbReference type="SMART" id="SM01057">
    <property type="entry name" value="Carb_anhydrase"/>
    <property type="match status" value="1"/>
</dbReference>
<dbReference type="InterPro" id="IPR036398">
    <property type="entry name" value="CA_dom_sf"/>
</dbReference>
<dbReference type="Gene3D" id="3.10.200.10">
    <property type="entry name" value="Alpha carbonic anhydrase"/>
    <property type="match status" value="1"/>
</dbReference>
<feature type="signal peptide" evidence="1">
    <location>
        <begin position="1"/>
        <end position="17"/>
    </location>
</feature>
<evidence type="ECO:0000313" key="3">
    <source>
        <dbReference type="EMBL" id="KAK5086635.1"/>
    </source>
</evidence>
<sequence>MFTIPLLLLSVVPQVFGCADHQNFMRPGHNEKRQLNISNTGRTPTYWAYEASFNWGKLSPDYHLCQDGTQQSPIALGLNQGLSLYHQPDFSGYPSEVLGNYYNWGYGPAFTFYREPGNYTSLPYMTVDGERMYMTGWHIHSPADHTVGGDRSKAEIHYVHYTADGHERAVVAIRLDPGREDSPFFAQFPPAIHFNDTSAIQNLDMDPMQAIREVSNFSEFWTYKGSLTSPPCKEGLQWFLARNILFTSRLQMQDILGASTFSARAEQEVWGHEVNV</sequence>
<keyword evidence="4" id="KW-1185">Reference proteome</keyword>
<dbReference type="PROSITE" id="PS51144">
    <property type="entry name" value="ALPHA_CA_2"/>
    <property type="match status" value="1"/>
</dbReference>
<dbReference type="InterPro" id="IPR001148">
    <property type="entry name" value="CA_dom"/>
</dbReference>
<protein>
    <recommendedName>
        <fullName evidence="2">Alpha-carbonic anhydrase domain-containing protein</fullName>
    </recommendedName>
</protein>
<dbReference type="InterPro" id="IPR041891">
    <property type="entry name" value="Alpha_CA_prokaryot-like"/>
</dbReference>
<name>A0AAN7Y784_9EURO</name>
<dbReference type="EMBL" id="JAVRRJ010000003">
    <property type="protein sequence ID" value="KAK5086635.1"/>
    <property type="molecule type" value="Genomic_DNA"/>
</dbReference>
<dbReference type="CDD" id="cd03124">
    <property type="entry name" value="alpha_CA_prokaryotic_like"/>
    <property type="match status" value="1"/>
</dbReference>
<feature type="domain" description="Alpha-carbonic anhydrase" evidence="2">
    <location>
        <begin position="45"/>
        <end position="276"/>
    </location>
</feature>
<comment type="caution">
    <text evidence="3">The sequence shown here is derived from an EMBL/GenBank/DDBJ whole genome shotgun (WGS) entry which is preliminary data.</text>
</comment>
<evidence type="ECO:0000259" key="2">
    <source>
        <dbReference type="PROSITE" id="PS51144"/>
    </source>
</evidence>